<feature type="compositionally biased region" description="Basic and acidic residues" evidence="1">
    <location>
        <begin position="137"/>
        <end position="151"/>
    </location>
</feature>
<evidence type="ECO:0000313" key="2">
    <source>
        <dbReference type="EMBL" id="QSZ33957.1"/>
    </source>
</evidence>
<organism evidence="2 3">
    <name type="scientific">Monilinia vaccinii-corymbosi</name>
    <dbReference type="NCBI Taxonomy" id="61207"/>
    <lineage>
        <taxon>Eukaryota</taxon>
        <taxon>Fungi</taxon>
        <taxon>Dikarya</taxon>
        <taxon>Ascomycota</taxon>
        <taxon>Pezizomycotina</taxon>
        <taxon>Leotiomycetes</taxon>
        <taxon>Helotiales</taxon>
        <taxon>Sclerotiniaceae</taxon>
        <taxon>Monilinia</taxon>
    </lineage>
</organism>
<feature type="region of interest" description="Disordered" evidence="1">
    <location>
        <begin position="129"/>
        <end position="151"/>
    </location>
</feature>
<dbReference type="OrthoDB" id="3505609at2759"/>
<protein>
    <submittedName>
        <fullName evidence="2">Uncharacterized protein</fullName>
    </submittedName>
</protein>
<dbReference type="Proteomes" id="UP000672032">
    <property type="component" value="Chromosome 4"/>
</dbReference>
<gene>
    <name evidence="2" type="ORF">DSL72_005537</name>
</gene>
<evidence type="ECO:0000256" key="1">
    <source>
        <dbReference type="SAM" id="MobiDB-lite"/>
    </source>
</evidence>
<accession>A0A8A3PFF4</accession>
<evidence type="ECO:0000313" key="3">
    <source>
        <dbReference type="Proteomes" id="UP000672032"/>
    </source>
</evidence>
<sequence length="280" mass="31814">MSLATLLPPLTKSWADEVNDELEEQLLHDFLCRGYPIETSRLDQKPHMEEAGILPPDFTDYEALELLDEEYTIKSYAYAFNAEMASKNELAAAVTFPGQVLTAKNNNTLARYMSIDIFESLPYSNPGSNAKESFNTKFEEEQHEKRSAEEGEQKINAATLHNFKIWEESFDDFPGNLDNFGSSVGSVQATPDLGSSVFSDHGSNYSSLTEDEELWIHHPLMGKDVVGIRESFAKVKTSEYDAHPPKVLHRGWISRRWEWAPSNLRCCQTVVRDDGFRHQK</sequence>
<name>A0A8A3PFF4_9HELO</name>
<dbReference type="EMBL" id="CP063408">
    <property type="protein sequence ID" value="QSZ33957.1"/>
    <property type="molecule type" value="Genomic_DNA"/>
</dbReference>
<proteinExistence type="predicted"/>
<reference evidence="2" key="1">
    <citation type="submission" date="2020-10" db="EMBL/GenBank/DDBJ databases">
        <title>Genome Sequence of Monilinia vaccinii-corymbosi Sheds Light on Mummy Berry Disease Infection of Blueberry and Mating Type.</title>
        <authorList>
            <person name="Yow A.G."/>
            <person name="Zhang Y."/>
            <person name="Bansal K."/>
            <person name="Eacker S.M."/>
            <person name="Sullivan S."/>
            <person name="Liachko I."/>
            <person name="Cubeta M.A."/>
            <person name="Rollins J.A."/>
            <person name="Ashrafi H."/>
        </authorList>
    </citation>
    <scope>NUCLEOTIDE SEQUENCE</scope>
    <source>
        <strain evidence="2">RL-1</strain>
    </source>
</reference>
<keyword evidence="3" id="KW-1185">Reference proteome</keyword>
<dbReference type="AlphaFoldDB" id="A0A8A3PFF4"/>